<feature type="transmembrane region" description="Helical" evidence="1">
    <location>
        <begin position="140"/>
        <end position="161"/>
    </location>
</feature>
<name>A0A109FUU6_BACMY</name>
<evidence type="ECO:0000256" key="1">
    <source>
        <dbReference type="SAM" id="Phobius"/>
    </source>
</evidence>
<dbReference type="RefSeq" id="WP_060751840.1">
    <property type="nucleotide sequence ID" value="NZ_LRPH01000094.1"/>
</dbReference>
<comment type="caution">
    <text evidence="2">The sequence shown here is derived from an EMBL/GenBank/DDBJ whole genome shotgun (WGS) entry which is preliminary data.</text>
</comment>
<dbReference type="AlphaFoldDB" id="A0A109FUU6"/>
<protein>
    <submittedName>
        <fullName evidence="2">Uncharacterized protein</fullName>
    </submittedName>
</protein>
<gene>
    <name evidence="2" type="ORF">AWW70_26190</name>
</gene>
<dbReference type="Proteomes" id="UP000065797">
    <property type="component" value="Unassembled WGS sequence"/>
</dbReference>
<evidence type="ECO:0000313" key="2">
    <source>
        <dbReference type="EMBL" id="KWU54905.1"/>
    </source>
</evidence>
<accession>A0A109FUU6</accession>
<evidence type="ECO:0000313" key="3">
    <source>
        <dbReference type="Proteomes" id="UP000065797"/>
    </source>
</evidence>
<sequence>MKSDLTHKEQQYLNQIMDILKASGVNPSYREDAKIQLIEHINEARIRNEDFQADLGTPENFALHFMDTAVTKEDSTAQRIDHAEITHQNKKIFSFKGPLAFVFLSSIYYAGLQFLTVLLFTPVLAPDYGFDFHLFNISNYLWWNLLFISINVTVALILSGLTMKLLSKRYRLS</sequence>
<proteinExistence type="predicted"/>
<feature type="transmembrane region" description="Helical" evidence="1">
    <location>
        <begin position="99"/>
        <end position="120"/>
    </location>
</feature>
<keyword evidence="1" id="KW-0472">Membrane</keyword>
<dbReference type="EMBL" id="LRPH01000094">
    <property type="protein sequence ID" value="KWU54905.1"/>
    <property type="molecule type" value="Genomic_DNA"/>
</dbReference>
<keyword evidence="1" id="KW-0812">Transmembrane</keyword>
<reference evidence="2 3" key="1">
    <citation type="submission" date="2016-01" db="EMBL/GenBank/DDBJ databases">
        <authorList>
            <person name="McClelland M."/>
            <person name="Jain A."/>
            <person name="Saraogi P."/>
            <person name="Mendelson R."/>
            <person name="Westerman R."/>
            <person name="SanMiguel P."/>
            <person name="Csonka L."/>
        </authorList>
    </citation>
    <scope>NUCLEOTIDE SEQUENCE [LARGE SCALE GENOMIC DNA]</scope>
    <source>
        <strain evidence="2 3">PE8-15</strain>
    </source>
</reference>
<keyword evidence="1" id="KW-1133">Transmembrane helix</keyword>
<organism evidence="2 3">
    <name type="scientific">Bacillus mycoides</name>
    <dbReference type="NCBI Taxonomy" id="1405"/>
    <lineage>
        <taxon>Bacteria</taxon>
        <taxon>Bacillati</taxon>
        <taxon>Bacillota</taxon>
        <taxon>Bacilli</taxon>
        <taxon>Bacillales</taxon>
        <taxon>Bacillaceae</taxon>
        <taxon>Bacillus</taxon>
        <taxon>Bacillus cereus group</taxon>
    </lineage>
</organism>